<dbReference type="GO" id="GO:0016887">
    <property type="term" value="F:ATP hydrolysis activity"/>
    <property type="evidence" value="ECO:0007669"/>
    <property type="project" value="InterPro"/>
</dbReference>
<keyword evidence="1" id="KW-0472">Membrane</keyword>
<protein>
    <recommendedName>
        <fullName evidence="2">ABC transporter domain-containing protein</fullName>
    </recommendedName>
</protein>
<keyword evidence="1" id="KW-1133">Transmembrane helix</keyword>
<dbReference type="SUPFAM" id="SSF52540">
    <property type="entry name" value="P-loop containing nucleoside triphosphate hydrolases"/>
    <property type="match status" value="1"/>
</dbReference>
<evidence type="ECO:0000313" key="4">
    <source>
        <dbReference type="Proteomes" id="UP000298061"/>
    </source>
</evidence>
<accession>A0A4Z0A444</accession>
<dbReference type="InterPro" id="IPR003439">
    <property type="entry name" value="ABC_transporter-like_ATP-bd"/>
</dbReference>
<dbReference type="Gene3D" id="3.40.50.300">
    <property type="entry name" value="P-loop containing nucleotide triphosphate hydrolases"/>
    <property type="match status" value="1"/>
</dbReference>
<dbReference type="Proteomes" id="UP000298061">
    <property type="component" value="Unassembled WGS sequence"/>
</dbReference>
<proteinExistence type="predicted"/>
<evidence type="ECO:0000313" key="3">
    <source>
        <dbReference type="EMBL" id="TFY81792.1"/>
    </source>
</evidence>
<keyword evidence="4" id="KW-1185">Reference proteome</keyword>
<evidence type="ECO:0000259" key="2">
    <source>
        <dbReference type="Pfam" id="PF00005"/>
    </source>
</evidence>
<dbReference type="InterPro" id="IPR027417">
    <property type="entry name" value="P-loop_NTPase"/>
</dbReference>
<comment type="caution">
    <text evidence="3">The sequence shown here is derived from an EMBL/GenBank/DDBJ whole genome shotgun (WGS) entry which is preliminary data.</text>
</comment>
<keyword evidence="1" id="KW-0812">Transmembrane</keyword>
<dbReference type="InterPro" id="IPR039421">
    <property type="entry name" value="Type_1_exporter"/>
</dbReference>
<name>A0A4Z0A444_9AGAM</name>
<dbReference type="GO" id="GO:0034040">
    <property type="term" value="F:ATPase-coupled lipid transmembrane transporter activity"/>
    <property type="evidence" value="ECO:0007669"/>
    <property type="project" value="TreeGrafter"/>
</dbReference>
<gene>
    <name evidence="3" type="ORF">EWM64_g2225</name>
</gene>
<dbReference type="Pfam" id="PF00005">
    <property type="entry name" value="ABC_tran"/>
    <property type="match status" value="1"/>
</dbReference>
<sequence length="338" mass="37705">MGGFGLLSPFDFVRIFTLISELASHIYVLSSLTYGPLPLVTLILSIISSVYPFFHSYFTPQRYHFDTPNYGEEEMQQAEKQEQMRQLSFSESHRPEVLLFGLGPWILDTWATARKTALGLHSPRSPSHPQGLWQLLGLINITEMITALQNIPFVLMLRSSTSLGSLALYRNSVQSIVYTISNLFLTVQMAVQGIFLMGAFCASMEIEPVLKPKQGLRVRYDSHRGGMKIEARNLSYTYPGSAEPALRNINFSLDAGETLALVGYNGSGKSTLSKVLLRIFDFQAGELLVNGINIRRYDPAELHRASTAVFQGFSKYNGTVTDNVGIGFVRNMRCPARS</sequence>
<dbReference type="PANTHER" id="PTHR24221:SF654">
    <property type="entry name" value="ATP-BINDING CASSETTE SUB-FAMILY B MEMBER 6"/>
    <property type="match status" value="1"/>
</dbReference>
<feature type="transmembrane region" description="Helical" evidence="1">
    <location>
        <begin position="176"/>
        <end position="202"/>
    </location>
</feature>
<dbReference type="PANTHER" id="PTHR24221">
    <property type="entry name" value="ATP-BINDING CASSETTE SUB-FAMILY B"/>
    <property type="match status" value="1"/>
</dbReference>
<reference evidence="3 4" key="1">
    <citation type="submission" date="2019-02" db="EMBL/GenBank/DDBJ databases">
        <title>Genome sequencing of the rare red list fungi Hericium alpestre (H. flagellum).</title>
        <authorList>
            <person name="Buettner E."/>
            <person name="Kellner H."/>
        </authorList>
    </citation>
    <scope>NUCLEOTIDE SEQUENCE [LARGE SCALE GENOMIC DNA]</scope>
    <source>
        <strain evidence="3 4">DSM 108284</strain>
    </source>
</reference>
<feature type="transmembrane region" description="Helical" evidence="1">
    <location>
        <begin position="36"/>
        <end position="54"/>
    </location>
</feature>
<dbReference type="OrthoDB" id="6500128at2759"/>
<feature type="domain" description="ABC transporter" evidence="2">
    <location>
        <begin position="246"/>
        <end position="322"/>
    </location>
</feature>
<dbReference type="EMBL" id="SFCI01000173">
    <property type="protein sequence ID" value="TFY81792.1"/>
    <property type="molecule type" value="Genomic_DNA"/>
</dbReference>
<evidence type="ECO:0000256" key="1">
    <source>
        <dbReference type="SAM" id="Phobius"/>
    </source>
</evidence>
<dbReference type="GO" id="GO:0005524">
    <property type="term" value="F:ATP binding"/>
    <property type="evidence" value="ECO:0007669"/>
    <property type="project" value="InterPro"/>
</dbReference>
<dbReference type="STRING" id="135208.A0A4Z0A444"/>
<organism evidence="3 4">
    <name type="scientific">Hericium alpestre</name>
    <dbReference type="NCBI Taxonomy" id="135208"/>
    <lineage>
        <taxon>Eukaryota</taxon>
        <taxon>Fungi</taxon>
        <taxon>Dikarya</taxon>
        <taxon>Basidiomycota</taxon>
        <taxon>Agaricomycotina</taxon>
        <taxon>Agaricomycetes</taxon>
        <taxon>Russulales</taxon>
        <taxon>Hericiaceae</taxon>
        <taxon>Hericium</taxon>
    </lineage>
</organism>
<dbReference type="AlphaFoldDB" id="A0A4Z0A444"/>